<dbReference type="eggNOG" id="KOG4372">
    <property type="taxonomic scope" value="Eukaryota"/>
</dbReference>
<dbReference type="Pfam" id="PF05057">
    <property type="entry name" value="DUF676"/>
    <property type="match status" value="1"/>
</dbReference>
<protein>
    <recommendedName>
        <fullName evidence="1">DUF676 domain-containing protein</fullName>
    </recommendedName>
</protein>
<feature type="domain" description="DUF676" evidence="1">
    <location>
        <begin position="16"/>
        <end position="126"/>
    </location>
</feature>
<dbReference type="VEuPathDB" id="FungiDB:HpaG814434"/>
<dbReference type="SUPFAM" id="SSF53474">
    <property type="entry name" value="alpha/beta-Hydrolases"/>
    <property type="match status" value="1"/>
</dbReference>
<organism evidence="2 3">
    <name type="scientific">Hyaloperonospora arabidopsidis (strain Emoy2)</name>
    <name type="common">Downy mildew agent</name>
    <name type="synonym">Peronospora arabidopsidis</name>
    <dbReference type="NCBI Taxonomy" id="559515"/>
    <lineage>
        <taxon>Eukaryota</taxon>
        <taxon>Sar</taxon>
        <taxon>Stramenopiles</taxon>
        <taxon>Oomycota</taxon>
        <taxon>Peronosporomycetes</taxon>
        <taxon>Peronosporales</taxon>
        <taxon>Peronosporaceae</taxon>
        <taxon>Hyaloperonospora</taxon>
    </lineage>
</organism>
<dbReference type="InterPro" id="IPR007751">
    <property type="entry name" value="DUF676_lipase-like"/>
</dbReference>
<dbReference type="Proteomes" id="UP000011713">
    <property type="component" value="Unassembled WGS sequence"/>
</dbReference>
<evidence type="ECO:0000313" key="2">
    <source>
        <dbReference type="EnsemblProtists" id="HpaP814434"/>
    </source>
</evidence>
<sequence>MHSPIPATPKNMSLESASHLVILQHGLLGSKHDFDRFAQLFRTHLEEADDLVYIHAAESNGSGFFRTFDGIDQGGERLATEIQQVATQMPQLQKLSMIGHSLGGLYNRYCIGVLFSRGFFDKIEPMVGDVFAFIL</sequence>
<dbReference type="AlphaFoldDB" id="M4C5Q7"/>
<dbReference type="PANTHER" id="PTHR12482">
    <property type="entry name" value="LIPASE ROG1-RELATED-RELATED"/>
    <property type="match status" value="1"/>
</dbReference>
<dbReference type="InParanoid" id="M4C5Q7"/>
<dbReference type="InterPro" id="IPR029058">
    <property type="entry name" value="AB_hydrolase_fold"/>
</dbReference>
<dbReference type="EMBL" id="ABWE02010074">
    <property type="status" value="NOT_ANNOTATED_CDS"/>
    <property type="molecule type" value="Genomic_DNA"/>
</dbReference>
<dbReference type="EnsemblProtists" id="HpaT814434">
    <property type="protein sequence ID" value="HpaP814434"/>
    <property type="gene ID" value="HpaG814434"/>
</dbReference>
<evidence type="ECO:0000259" key="1">
    <source>
        <dbReference type="Pfam" id="PF05057"/>
    </source>
</evidence>
<dbReference type="PANTHER" id="PTHR12482:SF62">
    <property type="entry name" value="LIPASE ROG1-RELATED"/>
    <property type="match status" value="1"/>
</dbReference>
<dbReference type="OMA" id="CGERMAH"/>
<reference evidence="3" key="1">
    <citation type="journal article" date="2010" name="Science">
        <title>Signatures of adaptation to obligate biotrophy in the Hyaloperonospora arabidopsidis genome.</title>
        <authorList>
            <person name="Baxter L."/>
            <person name="Tripathy S."/>
            <person name="Ishaque N."/>
            <person name="Boot N."/>
            <person name="Cabral A."/>
            <person name="Kemen E."/>
            <person name="Thines M."/>
            <person name="Ah-Fong A."/>
            <person name="Anderson R."/>
            <person name="Badejoko W."/>
            <person name="Bittner-Eddy P."/>
            <person name="Boore J.L."/>
            <person name="Chibucos M.C."/>
            <person name="Coates M."/>
            <person name="Dehal P."/>
            <person name="Delehaunty K."/>
            <person name="Dong S."/>
            <person name="Downton P."/>
            <person name="Dumas B."/>
            <person name="Fabro G."/>
            <person name="Fronick C."/>
            <person name="Fuerstenberg S.I."/>
            <person name="Fulton L."/>
            <person name="Gaulin E."/>
            <person name="Govers F."/>
            <person name="Hughes L."/>
            <person name="Humphray S."/>
            <person name="Jiang R.H."/>
            <person name="Judelson H."/>
            <person name="Kamoun S."/>
            <person name="Kyung K."/>
            <person name="Meijer H."/>
            <person name="Minx P."/>
            <person name="Morris P."/>
            <person name="Nelson J."/>
            <person name="Phuntumart V."/>
            <person name="Qutob D."/>
            <person name="Rehmany A."/>
            <person name="Rougon-Cardoso A."/>
            <person name="Ryden P."/>
            <person name="Torto-Alalibo T."/>
            <person name="Studholme D."/>
            <person name="Wang Y."/>
            <person name="Win J."/>
            <person name="Wood J."/>
            <person name="Clifton S.W."/>
            <person name="Rogers J."/>
            <person name="Van den Ackerveken G."/>
            <person name="Jones J.D."/>
            <person name="McDowell J.M."/>
            <person name="Beynon J."/>
            <person name="Tyler B.M."/>
        </authorList>
    </citation>
    <scope>NUCLEOTIDE SEQUENCE [LARGE SCALE GENOMIC DNA]</scope>
    <source>
        <strain evidence="3">Emoy2</strain>
    </source>
</reference>
<dbReference type="InterPro" id="IPR044294">
    <property type="entry name" value="Lipase-like"/>
</dbReference>
<reference evidence="2" key="2">
    <citation type="submission" date="2015-06" db="UniProtKB">
        <authorList>
            <consortium name="EnsemblProtists"/>
        </authorList>
    </citation>
    <scope>IDENTIFICATION</scope>
    <source>
        <strain evidence="2">Emoy2</strain>
    </source>
</reference>
<proteinExistence type="predicted"/>
<evidence type="ECO:0000313" key="3">
    <source>
        <dbReference type="Proteomes" id="UP000011713"/>
    </source>
</evidence>
<accession>M4C5Q7</accession>
<dbReference type="HOGENOM" id="CLU_1889779_0_0_1"/>
<dbReference type="Gene3D" id="3.40.50.1820">
    <property type="entry name" value="alpha/beta hydrolase"/>
    <property type="match status" value="1"/>
</dbReference>
<name>M4C5Q7_HYAAE</name>
<keyword evidence="3" id="KW-1185">Reference proteome</keyword>